<organism evidence="1 2">
    <name type="scientific">Spirosoma radiotolerans</name>
    <dbReference type="NCBI Taxonomy" id="1379870"/>
    <lineage>
        <taxon>Bacteria</taxon>
        <taxon>Pseudomonadati</taxon>
        <taxon>Bacteroidota</taxon>
        <taxon>Cytophagia</taxon>
        <taxon>Cytophagales</taxon>
        <taxon>Cytophagaceae</taxon>
        <taxon>Spirosoma</taxon>
    </lineage>
</organism>
<dbReference type="Proteomes" id="UP000033054">
    <property type="component" value="Chromosome"/>
</dbReference>
<dbReference type="RefSeq" id="WP_046375636.1">
    <property type="nucleotide sequence ID" value="NZ_CP010429.1"/>
</dbReference>
<dbReference type="PROSITE" id="PS51257">
    <property type="entry name" value="PROKAR_LIPOPROTEIN"/>
    <property type="match status" value="1"/>
</dbReference>
<gene>
    <name evidence="1" type="ORF">SD10_03090</name>
</gene>
<name>A0A0E3ZTU2_9BACT</name>
<dbReference type="EMBL" id="CP010429">
    <property type="protein sequence ID" value="AKD54040.1"/>
    <property type="molecule type" value="Genomic_DNA"/>
</dbReference>
<proteinExistence type="predicted"/>
<evidence type="ECO:0000313" key="1">
    <source>
        <dbReference type="EMBL" id="AKD54040.1"/>
    </source>
</evidence>
<dbReference type="HOGENOM" id="CLU_1389461_0_0_10"/>
<keyword evidence="2" id="KW-1185">Reference proteome</keyword>
<sequence length="196" mass="21769">MNRSTLLALLLVVCGCSYRHENDQSSQTAAFAKEDSILLAEVNNAPDPKPRQIPLFNDVPKLRRTLGSVGIGEMRKWWNDGISWMSASNFYNIGSPGPSGMPGNLAFYLESPSEKYVESLKVKVNINNMSEKEAALKKYAQTVERTFNVIGVAMPSGLKPALLAGKPYENVTTQRTIKNIFEPGNFDSWKMQVLSH</sequence>
<dbReference type="STRING" id="1379870.SD10_03090"/>
<evidence type="ECO:0000313" key="2">
    <source>
        <dbReference type="Proteomes" id="UP000033054"/>
    </source>
</evidence>
<reference evidence="1 2" key="1">
    <citation type="journal article" date="2014" name="Curr. Microbiol.">
        <title>Spirosoma radiotolerans sp. nov., a gamma-radiation-resistant bacterium isolated from gamma ray-irradiated soil.</title>
        <authorList>
            <person name="Lee J.J."/>
            <person name="Srinivasan S."/>
            <person name="Lim S."/>
            <person name="Joe M."/>
            <person name="Im S."/>
            <person name="Bae S.I."/>
            <person name="Park K.R."/>
            <person name="Han J.H."/>
            <person name="Park S.H."/>
            <person name="Joo B.M."/>
            <person name="Park S.J."/>
            <person name="Kim M.K."/>
        </authorList>
    </citation>
    <scope>NUCLEOTIDE SEQUENCE [LARGE SCALE GENOMIC DNA]</scope>
    <source>
        <strain evidence="1 2">DG5A</strain>
    </source>
</reference>
<evidence type="ECO:0008006" key="3">
    <source>
        <dbReference type="Google" id="ProtNLM"/>
    </source>
</evidence>
<dbReference type="AlphaFoldDB" id="A0A0E3ZTU2"/>
<dbReference type="KEGG" id="srd:SD10_03090"/>
<accession>A0A0E3ZTU2</accession>
<dbReference type="OrthoDB" id="965947at2"/>
<dbReference type="PATRIC" id="fig|1379870.5.peg.681"/>
<protein>
    <recommendedName>
        <fullName evidence="3">Lipoprotein</fullName>
    </recommendedName>
</protein>